<evidence type="ECO:0000313" key="2">
    <source>
        <dbReference type="Proteomes" id="UP000244441"/>
    </source>
</evidence>
<protein>
    <submittedName>
        <fullName evidence="1">Uncharacterized protein</fullName>
    </submittedName>
</protein>
<name>A0A2S0VMD8_9ALTE</name>
<dbReference type="EMBL" id="CP026604">
    <property type="protein sequence ID" value="AWB65339.1"/>
    <property type="molecule type" value="Genomic_DNA"/>
</dbReference>
<proteinExistence type="predicted"/>
<gene>
    <name evidence="1" type="ORF">C2869_02280</name>
</gene>
<organism evidence="1 2">
    <name type="scientific">Saccharobesus litoralis</name>
    <dbReference type="NCBI Taxonomy" id="2172099"/>
    <lineage>
        <taxon>Bacteria</taxon>
        <taxon>Pseudomonadati</taxon>
        <taxon>Pseudomonadota</taxon>
        <taxon>Gammaproteobacteria</taxon>
        <taxon>Alteromonadales</taxon>
        <taxon>Alteromonadaceae</taxon>
        <taxon>Saccharobesus</taxon>
    </lineage>
</organism>
<sequence length="158" mass="17450">MPKLSSYQQATLQQIGISLYTIKPEAQFQILSSANSIQSNVLSRSASIESSKPVIKSAPTLPINLAEPIQEEQVVAMQQTHVESDSIKSTSDILSRYNNADVLIALEVLNINHASEHGVIRLLQQEQAKQFLDALKDQQQPIKSKAALWQILSQLACE</sequence>
<dbReference type="RefSeq" id="WP_108601416.1">
    <property type="nucleotide sequence ID" value="NZ_CP026604.1"/>
</dbReference>
<accession>A0A2S0VMD8</accession>
<dbReference type="Proteomes" id="UP000244441">
    <property type="component" value="Chromosome"/>
</dbReference>
<evidence type="ECO:0000313" key="1">
    <source>
        <dbReference type="EMBL" id="AWB65339.1"/>
    </source>
</evidence>
<keyword evidence="2" id="KW-1185">Reference proteome</keyword>
<dbReference type="KEGG" id="cate:C2869_02280"/>
<reference evidence="1 2" key="1">
    <citation type="submission" date="2018-01" db="EMBL/GenBank/DDBJ databases">
        <title>Genome sequence of a Cantenovulum-like bacteria.</title>
        <authorList>
            <person name="Tan W.R."/>
            <person name="Lau N.-S."/>
            <person name="Go F."/>
            <person name="Amirul A.-A.A."/>
        </authorList>
    </citation>
    <scope>NUCLEOTIDE SEQUENCE [LARGE SCALE GENOMIC DNA]</scope>
    <source>
        <strain evidence="1 2">CCB-QB4</strain>
    </source>
</reference>
<dbReference type="AlphaFoldDB" id="A0A2S0VMD8"/>